<dbReference type="Proteomes" id="UP001235840">
    <property type="component" value="Unassembled WGS sequence"/>
</dbReference>
<dbReference type="PANTHER" id="PTHR42991">
    <property type="entry name" value="ALDEHYDE DEHYDROGENASE"/>
    <property type="match status" value="1"/>
</dbReference>
<keyword evidence="5" id="KW-1185">Reference proteome</keyword>
<protein>
    <submittedName>
        <fullName evidence="4">Acyl-CoA reductase-like NAD-dependent aldehyde dehydrogenase</fullName>
    </submittedName>
</protein>
<dbReference type="Gene3D" id="3.40.605.10">
    <property type="entry name" value="Aldehyde Dehydrogenase, Chain A, domain 1"/>
    <property type="match status" value="1"/>
</dbReference>
<sequence>MIQRGLIIGSEEIRTEEVFSVYNKFSNEKLAQIAKAEEKHVDLAVQVAKETFHHDALSPYERYEILNKAALLLQKRKEEIAKTLVAEVGKTIKEARIEVDRSVQTMLLSSEEAKRLGGEVLPLSASPGSENKFGYYVRSPIGVICAITPFNVPLNLSCHKIGPALAAGNTVVWKPASDTPLSAYILMDTLLEAGLPAGYVNLICGSGASLGKWLLQDQRIGKYTFTGSSGVGKKMKEQSGFRSVSLELGNNSPNIVHHDADLDQAAQMCTLRGFFSAGQACISVQRIYVQRDVKDKFLEKLVEYTNKLKLGDPFDEETDIGPLISVGEANRVKEWIDEAVGQGAKIVVGGQQDGAFIEPTILENVKAEMKVVCQEVFGPVLTVIPYDELDDAIRQANDSEYGLQSGIFTSNLNHAMYAAKKLQTGGVIINDASTYRADLMPYGGIKNSGIGREGPRFAIEQMTELKVVVMNL</sequence>
<proteinExistence type="inferred from homology"/>
<dbReference type="CDD" id="cd07149">
    <property type="entry name" value="ALDH_y4uC"/>
    <property type="match status" value="1"/>
</dbReference>
<dbReference type="InterPro" id="IPR051020">
    <property type="entry name" value="ALDH-related_metabolic_enz"/>
</dbReference>
<reference evidence="4 5" key="1">
    <citation type="submission" date="2023-07" db="EMBL/GenBank/DDBJ databases">
        <title>Genomic Encyclopedia of Type Strains, Phase IV (KMG-IV): sequencing the most valuable type-strain genomes for metagenomic binning, comparative biology and taxonomic classification.</title>
        <authorList>
            <person name="Goeker M."/>
        </authorList>
    </citation>
    <scope>NUCLEOTIDE SEQUENCE [LARGE SCALE GENOMIC DNA]</scope>
    <source>
        <strain evidence="4 5">DSM 12751</strain>
    </source>
</reference>
<dbReference type="InterPro" id="IPR015590">
    <property type="entry name" value="Aldehyde_DH_dom"/>
</dbReference>
<dbReference type="SUPFAM" id="SSF53720">
    <property type="entry name" value="ALDH-like"/>
    <property type="match status" value="1"/>
</dbReference>
<evidence type="ECO:0000259" key="3">
    <source>
        <dbReference type="Pfam" id="PF00171"/>
    </source>
</evidence>
<dbReference type="RefSeq" id="WP_307398132.1">
    <property type="nucleotide sequence ID" value="NZ_BAAADK010000027.1"/>
</dbReference>
<evidence type="ECO:0000256" key="2">
    <source>
        <dbReference type="ARBA" id="ARBA00023002"/>
    </source>
</evidence>
<dbReference type="Gene3D" id="3.40.309.10">
    <property type="entry name" value="Aldehyde Dehydrogenase, Chain A, domain 2"/>
    <property type="match status" value="1"/>
</dbReference>
<dbReference type="EMBL" id="JAUSTY010000031">
    <property type="protein sequence ID" value="MDQ0168418.1"/>
    <property type="molecule type" value="Genomic_DNA"/>
</dbReference>
<feature type="domain" description="Aldehyde dehydrogenase" evidence="3">
    <location>
        <begin position="17"/>
        <end position="468"/>
    </location>
</feature>
<dbReference type="InterPro" id="IPR016162">
    <property type="entry name" value="Ald_DH_N"/>
</dbReference>
<dbReference type="Pfam" id="PF00171">
    <property type="entry name" value="Aldedh"/>
    <property type="match status" value="1"/>
</dbReference>
<accession>A0ABT9W580</accession>
<gene>
    <name evidence="4" type="ORF">J2S11_004380</name>
</gene>
<comment type="similarity">
    <text evidence="1">Belongs to the aldehyde dehydrogenase family.</text>
</comment>
<comment type="caution">
    <text evidence="4">The sequence shown here is derived from an EMBL/GenBank/DDBJ whole genome shotgun (WGS) entry which is preliminary data.</text>
</comment>
<keyword evidence="2" id="KW-0560">Oxidoreductase</keyword>
<organism evidence="4 5">
    <name type="scientific">Caldalkalibacillus horti</name>
    <dbReference type="NCBI Taxonomy" id="77523"/>
    <lineage>
        <taxon>Bacteria</taxon>
        <taxon>Bacillati</taxon>
        <taxon>Bacillota</taxon>
        <taxon>Bacilli</taxon>
        <taxon>Bacillales</taxon>
        <taxon>Bacillaceae</taxon>
        <taxon>Caldalkalibacillus</taxon>
    </lineage>
</organism>
<evidence type="ECO:0000256" key="1">
    <source>
        <dbReference type="ARBA" id="ARBA00009986"/>
    </source>
</evidence>
<evidence type="ECO:0000313" key="5">
    <source>
        <dbReference type="Proteomes" id="UP001235840"/>
    </source>
</evidence>
<evidence type="ECO:0000313" key="4">
    <source>
        <dbReference type="EMBL" id="MDQ0168418.1"/>
    </source>
</evidence>
<name>A0ABT9W580_9BACI</name>
<dbReference type="PANTHER" id="PTHR42991:SF1">
    <property type="entry name" value="ALDEHYDE DEHYDROGENASE"/>
    <property type="match status" value="1"/>
</dbReference>
<dbReference type="InterPro" id="IPR016163">
    <property type="entry name" value="Ald_DH_C"/>
</dbReference>
<dbReference type="InterPro" id="IPR016161">
    <property type="entry name" value="Ald_DH/histidinol_DH"/>
</dbReference>